<comment type="caution">
    <text evidence="2">The sequence shown here is derived from an EMBL/GenBank/DDBJ whole genome shotgun (WGS) entry which is preliminary data.</text>
</comment>
<accession>A0ABX1X2J7</accession>
<evidence type="ECO:0000313" key="2">
    <source>
        <dbReference type="EMBL" id="NOU62356.1"/>
    </source>
</evidence>
<name>A0ABX1X2J7_9BACT</name>
<reference evidence="2 3" key="1">
    <citation type="submission" date="2018-12" db="EMBL/GenBank/DDBJ databases">
        <title>Marinifilum JC070 sp. nov., a marine bacterium isolated from Yongle Blue Hole in the South China Sea.</title>
        <authorList>
            <person name="Fu T."/>
        </authorList>
    </citation>
    <scope>NUCLEOTIDE SEQUENCE [LARGE SCALE GENOMIC DNA]</scope>
    <source>
        <strain evidence="2 3">JC070</strain>
    </source>
</reference>
<keyword evidence="1" id="KW-0732">Signal</keyword>
<dbReference type="Proteomes" id="UP000732105">
    <property type="component" value="Unassembled WGS sequence"/>
</dbReference>
<dbReference type="RefSeq" id="WP_171597605.1">
    <property type="nucleotide sequence ID" value="NZ_RZNH01000081.1"/>
</dbReference>
<keyword evidence="3" id="KW-1185">Reference proteome</keyword>
<evidence type="ECO:0000256" key="1">
    <source>
        <dbReference type="SAM" id="SignalP"/>
    </source>
</evidence>
<feature type="signal peptide" evidence="1">
    <location>
        <begin position="1"/>
        <end position="18"/>
    </location>
</feature>
<gene>
    <name evidence="2" type="ORF">ELS83_21430</name>
</gene>
<dbReference type="EMBL" id="RZNH01000081">
    <property type="protein sequence ID" value="NOU62356.1"/>
    <property type="molecule type" value="Genomic_DNA"/>
</dbReference>
<organism evidence="2 3">
    <name type="scientific">Marinifilum caeruleilacunae</name>
    <dbReference type="NCBI Taxonomy" id="2499076"/>
    <lineage>
        <taxon>Bacteria</taxon>
        <taxon>Pseudomonadati</taxon>
        <taxon>Bacteroidota</taxon>
        <taxon>Bacteroidia</taxon>
        <taxon>Marinilabiliales</taxon>
        <taxon>Marinifilaceae</taxon>
    </lineage>
</organism>
<proteinExistence type="predicted"/>
<protein>
    <submittedName>
        <fullName evidence="2">Uncharacterized protein</fullName>
    </submittedName>
</protein>
<sequence length="334" mass="38456">MKKLIAILTLFYSLTALGQNGVKGDYFLLINSDSVISLNTFENSAIVEHKTFDINEKSIFTTDKKSRVAILDTAKNSIVLYDFLLSKETKLTIPYDLKPKTLLLFDNNLFVGGEMGKEILIQYQIKKNQWEKLEVPEEVQMWGKAVDELVINDSLLIAIDNLILPKYILYYDLESEGRLELSHFKRLKYNSSYESIHDGRITSKYLGLISTTMNHGSIYEHITIYSDLDLIKSFAISVEVKQYSNFNDLIIVGDKLFIAHRNNGLGVFEVKDSYFKASKDKFDNFNNRVKESLINYKKYKKGEIIRLTIIPNTSQIILTIRNSLEEITNEIVEI</sequence>
<evidence type="ECO:0000313" key="3">
    <source>
        <dbReference type="Proteomes" id="UP000732105"/>
    </source>
</evidence>
<feature type="chain" id="PRO_5045342816" evidence="1">
    <location>
        <begin position="19"/>
        <end position="334"/>
    </location>
</feature>